<dbReference type="PANTHER" id="PTHR43877">
    <property type="entry name" value="AMINOALKYLPHOSPHONATE N-ACETYLTRANSFERASE-RELATED-RELATED"/>
    <property type="match status" value="1"/>
</dbReference>
<keyword evidence="1" id="KW-0808">Transferase</keyword>
<evidence type="ECO:0000313" key="4">
    <source>
        <dbReference type="EMBL" id="MBP2374099.1"/>
    </source>
</evidence>
<accession>A0ABS4WD19</accession>
<keyword evidence="5" id="KW-1185">Reference proteome</keyword>
<dbReference type="PROSITE" id="PS51186">
    <property type="entry name" value="GNAT"/>
    <property type="match status" value="1"/>
</dbReference>
<dbReference type="Proteomes" id="UP000766570">
    <property type="component" value="Unassembled WGS sequence"/>
</dbReference>
<sequence>MEPAATQNPNPDEAGLVRRAVEQDAGALAEALVQAWRAAYPGIIDADFLESMDVQQISGRWAHSLGRDTGEKPLVAVLDGEVVGFCQFGVPRDESAKGTGELYALNLLPACWGRGLGTLLLLEATAALRRLGYSTAYLWVAEGNRRAMDLYERHGWHDTGTMKEDARFTPGLPERRFAIDLA</sequence>
<dbReference type="Gene3D" id="3.40.630.30">
    <property type="match status" value="1"/>
</dbReference>
<dbReference type="RefSeq" id="WP_209907167.1">
    <property type="nucleotide sequence ID" value="NZ_BAAAMI010000011.1"/>
</dbReference>
<evidence type="ECO:0000313" key="5">
    <source>
        <dbReference type="Proteomes" id="UP000766570"/>
    </source>
</evidence>
<dbReference type="SUPFAM" id="SSF55729">
    <property type="entry name" value="Acyl-CoA N-acyltransferases (Nat)"/>
    <property type="match status" value="1"/>
</dbReference>
<dbReference type="EMBL" id="JAGIOE010000001">
    <property type="protein sequence ID" value="MBP2374099.1"/>
    <property type="molecule type" value="Genomic_DNA"/>
</dbReference>
<proteinExistence type="predicted"/>
<dbReference type="PANTHER" id="PTHR43877:SF1">
    <property type="entry name" value="ACETYLTRANSFERASE"/>
    <property type="match status" value="1"/>
</dbReference>
<protein>
    <submittedName>
        <fullName evidence="4">Ribosomal protein S18 acetylase RimI-like enzyme</fullName>
    </submittedName>
</protein>
<gene>
    <name evidence="4" type="ORF">JOF46_002011</name>
</gene>
<reference evidence="4 5" key="1">
    <citation type="submission" date="2021-03" db="EMBL/GenBank/DDBJ databases">
        <title>Sequencing the genomes of 1000 actinobacteria strains.</title>
        <authorList>
            <person name="Klenk H.-P."/>
        </authorList>
    </citation>
    <scope>NUCLEOTIDE SEQUENCE [LARGE SCALE GENOMIC DNA]</scope>
    <source>
        <strain evidence="4 5">DSM 15454</strain>
    </source>
</reference>
<feature type="domain" description="N-acetyltransferase" evidence="3">
    <location>
        <begin position="15"/>
        <end position="179"/>
    </location>
</feature>
<dbReference type="InterPro" id="IPR016181">
    <property type="entry name" value="Acyl_CoA_acyltransferase"/>
</dbReference>
<organism evidence="4 5">
    <name type="scientific">Paeniglutamicibacter psychrophenolicus</name>
    <dbReference type="NCBI Taxonomy" id="257454"/>
    <lineage>
        <taxon>Bacteria</taxon>
        <taxon>Bacillati</taxon>
        <taxon>Actinomycetota</taxon>
        <taxon>Actinomycetes</taxon>
        <taxon>Micrococcales</taxon>
        <taxon>Micrococcaceae</taxon>
        <taxon>Paeniglutamicibacter</taxon>
    </lineage>
</organism>
<evidence type="ECO:0000256" key="1">
    <source>
        <dbReference type="ARBA" id="ARBA00022679"/>
    </source>
</evidence>
<dbReference type="InterPro" id="IPR000182">
    <property type="entry name" value="GNAT_dom"/>
</dbReference>
<evidence type="ECO:0000256" key="2">
    <source>
        <dbReference type="ARBA" id="ARBA00023315"/>
    </source>
</evidence>
<comment type="caution">
    <text evidence="4">The sequence shown here is derived from an EMBL/GenBank/DDBJ whole genome shotgun (WGS) entry which is preliminary data.</text>
</comment>
<evidence type="ECO:0000259" key="3">
    <source>
        <dbReference type="PROSITE" id="PS51186"/>
    </source>
</evidence>
<dbReference type="InterPro" id="IPR050832">
    <property type="entry name" value="Bact_Acetyltransf"/>
</dbReference>
<dbReference type="Pfam" id="PF00583">
    <property type="entry name" value="Acetyltransf_1"/>
    <property type="match status" value="1"/>
</dbReference>
<name>A0ABS4WD19_9MICC</name>
<keyword evidence="2" id="KW-0012">Acyltransferase</keyword>